<evidence type="ECO:0000313" key="3">
    <source>
        <dbReference type="EMBL" id="EDK40176.2"/>
    </source>
</evidence>
<sequence length="284" mass="31006">MYQVPAMAATQSSEAIPVTTSGPYITIMKRASMPSMSTDDALPSLSSDAMPSMSSESYSYSIAIPNGSPTSTANPYITHSNLPTNLVFIIMGAIIGAILLGFAMYRVISFITGRRLAKSDKEVYYSNPSSLYQFGGSSSSNSSFFEKSSFASTASINQLSKHGSAVWSAYRDLDSSSNDSSTPGRSYRQAVTGKEPTPRRNSMFVSPVLEVMNKRNSQLDLPLFNKRNSQFELPMFHDNSAGLNSSFINGSDIDVSDRVSRNDVTVERPRIKRPPSQYLDDLIS</sequence>
<dbReference type="Proteomes" id="UP000001997">
    <property type="component" value="Unassembled WGS sequence"/>
</dbReference>
<feature type="transmembrane region" description="Helical" evidence="2">
    <location>
        <begin position="86"/>
        <end position="108"/>
    </location>
</feature>
<dbReference type="AlphaFoldDB" id="A5DLX3"/>
<dbReference type="PANTHER" id="PTHR36089">
    <property type="entry name" value="CHITIN SYNTHASE 3 COMPLEX PROTEIN CSI2-RELATED"/>
    <property type="match status" value="1"/>
</dbReference>
<evidence type="ECO:0000313" key="4">
    <source>
        <dbReference type="Proteomes" id="UP000001997"/>
    </source>
</evidence>
<protein>
    <recommendedName>
        <fullName evidence="5">Vacuolar membrane protein</fullName>
    </recommendedName>
</protein>
<keyword evidence="2" id="KW-0812">Transmembrane</keyword>
<dbReference type="RefSeq" id="XP_001483545.2">
    <property type="nucleotide sequence ID" value="XM_001483495.1"/>
</dbReference>
<feature type="compositionally biased region" description="Polar residues" evidence="1">
    <location>
        <begin position="175"/>
        <end position="184"/>
    </location>
</feature>
<evidence type="ECO:0000256" key="1">
    <source>
        <dbReference type="SAM" id="MobiDB-lite"/>
    </source>
</evidence>
<dbReference type="OMA" id="TITHIPQ"/>
<evidence type="ECO:0000256" key="2">
    <source>
        <dbReference type="SAM" id="Phobius"/>
    </source>
</evidence>
<evidence type="ECO:0008006" key="5">
    <source>
        <dbReference type="Google" id="ProtNLM"/>
    </source>
</evidence>
<keyword evidence="2" id="KW-0472">Membrane</keyword>
<gene>
    <name evidence="3" type="ORF">PGUG_04274</name>
</gene>
<dbReference type="GeneID" id="5125176"/>
<dbReference type="GO" id="GO:0000324">
    <property type="term" value="C:fungal-type vacuole"/>
    <property type="evidence" value="ECO:0007669"/>
    <property type="project" value="TreeGrafter"/>
</dbReference>
<accession>A5DLX3</accession>
<dbReference type="InterPro" id="IPR051009">
    <property type="entry name" value="PRM"/>
</dbReference>
<name>A5DLX3_PICGU</name>
<keyword evidence="2" id="KW-1133">Transmembrane helix</keyword>
<dbReference type="HOGENOM" id="CLU_933819_0_0_1"/>
<keyword evidence="4" id="KW-1185">Reference proteome</keyword>
<organism evidence="3 4">
    <name type="scientific">Meyerozyma guilliermondii (strain ATCC 6260 / CBS 566 / DSM 6381 / JCM 1539 / NBRC 10279 / NRRL Y-324)</name>
    <name type="common">Yeast</name>
    <name type="synonym">Candida guilliermondii</name>
    <dbReference type="NCBI Taxonomy" id="294746"/>
    <lineage>
        <taxon>Eukaryota</taxon>
        <taxon>Fungi</taxon>
        <taxon>Dikarya</taxon>
        <taxon>Ascomycota</taxon>
        <taxon>Saccharomycotina</taxon>
        <taxon>Pichiomycetes</taxon>
        <taxon>Debaryomycetaceae</taxon>
        <taxon>Meyerozyma</taxon>
    </lineage>
</organism>
<dbReference type="EMBL" id="CH408159">
    <property type="protein sequence ID" value="EDK40176.2"/>
    <property type="molecule type" value="Genomic_DNA"/>
</dbReference>
<dbReference type="PANTHER" id="PTHR36089:SF1">
    <property type="entry name" value="CHITIN SYNTHASE 3 COMPLEX PROTEIN CSI2-RELATED"/>
    <property type="match status" value="1"/>
</dbReference>
<dbReference type="eggNOG" id="ENOG502SGCY">
    <property type="taxonomic scope" value="Eukaryota"/>
</dbReference>
<feature type="region of interest" description="Disordered" evidence="1">
    <location>
        <begin position="174"/>
        <end position="199"/>
    </location>
</feature>
<reference evidence="3 4" key="1">
    <citation type="journal article" date="2009" name="Nature">
        <title>Evolution of pathogenicity and sexual reproduction in eight Candida genomes.</title>
        <authorList>
            <person name="Butler G."/>
            <person name="Rasmussen M.D."/>
            <person name="Lin M.F."/>
            <person name="Santos M.A."/>
            <person name="Sakthikumar S."/>
            <person name="Munro C.A."/>
            <person name="Rheinbay E."/>
            <person name="Grabherr M."/>
            <person name="Forche A."/>
            <person name="Reedy J.L."/>
            <person name="Agrafioti I."/>
            <person name="Arnaud M.B."/>
            <person name="Bates S."/>
            <person name="Brown A.J."/>
            <person name="Brunke S."/>
            <person name="Costanzo M.C."/>
            <person name="Fitzpatrick D.A."/>
            <person name="de Groot P.W."/>
            <person name="Harris D."/>
            <person name="Hoyer L.L."/>
            <person name="Hube B."/>
            <person name="Klis F.M."/>
            <person name="Kodira C."/>
            <person name="Lennard N."/>
            <person name="Logue M.E."/>
            <person name="Martin R."/>
            <person name="Neiman A.M."/>
            <person name="Nikolaou E."/>
            <person name="Quail M.A."/>
            <person name="Quinn J."/>
            <person name="Santos M.C."/>
            <person name="Schmitzberger F.F."/>
            <person name="Sherlock G."/>
            <person name="Shah P."/>
            <person name="Silverstein K.A."/>
            <person name="Skrzypek M.S."/>
            <person name="Soll D."/>
            <person name="Staggs R."/>
            <person name="Stansfield I."/>
            <person name="Stumpf M.P."/>
            <person name="Sudbery P.E."/>
            <person name="Srikantha T."/>
            <person name="Zeng Q."/>
            <person name="Berman J."/>
            <person name="Berriman M."/>
            <person name="Heitman J."/>
            <person name="Gow N.A."/>
            <person name="Lorenz M.C."/>
            <person name="Birren B.W."/>
            <person name="Kellis M."/>
            <person name="Cuomo C.A."/>
        </authorList>
    </citation>
    <scope>NUCLEOTIDE SEQUENCE [LARGE SCALE GENOMIC DNA]</scope>
    <source>
        <strain evidence="4">ATCC 6260 / CBS 566 / DSM 6381 / JCM 1539 / NBRC 10279 / NRRL Y-324</strain>
    </source>
</reference>
<proteinExistence type="predicted"/>
<dbReference type="InParanoid" id="A5DLX3"/>
<dbReference type="KEGG" id="pgu:PGUG_04274"/>
<dbReference type="GO" id="GO:0005935">
    <property type="term" value="C:cellular bud neck"/>
    <property type="evidence" value="ECO:0007669"/>
    <property type="project" value="TreeGrafter"/>
</dbReference>
<dbReference type="OrthoDB" id="4065319at2759"/>